<reference evidence="3 4" key="1">
    <citation type="submission" date="2016-11" db="EMBL/GenBank/DDBJ databases">
        <authorList>
            <person name="Jaros S."/>
            <person name="Januszkiewicz K."/>
            <person name="Wedrychowicz H."/>
        </authorList>
    </citation>
    <scope>NUCLEOTIDE SEQUENCE [LARGE SCALE GENOMIC DNA]</scope>
    <source>
        <strain evidence="3 4">DSM 28715</strain>
    </source>
</reference>
<keyword evidence="1" id="KW-0812">Transmembrane</keyword>
<keyword evidence="1" id="KW-0472">Membrane</keyword>
<dbReference type="InterPro" id="IPR036596">
    <property type="entry name" value="Cyt-C_aa3_sf"/>
</dbReference>
<proteinExistence type="predicted"/>
<gene>
    <name evidence="3" type="ORF">SAMN05444003_1886</name>
</gene>
<organism evidence="3 4">
    <name type="scientific">Cognatiyoonia sediminum</name>
    <dbReference type="NCBI Taxonomy" id="1508389"/>
    <lineage>
        <taxon>Bacteria</taxon>
        <taxon>Pseudomonadati</taxon>
        <taxon>Pseudomonadota</taxon>
        <taxon>Alphaproteobacteria</taxon>
        <taxon>Rhodobacterales</taxon>
        <taxon>Paracoccaceae</taxon>
        <taxon>Cognatiyoonia</taxon>
    </lineage>
</organism>
<evidence type="ECO:0000259" key="2">
    <source>
        <dbReference type="Pfam" id="PF07835"/>
    </source>
</evidence>
<keyword evidence="4" id="KW-1185">Reference proteome</keyword>
<dbReference type="EMBL" id="FQXB01000002">
    <property type="protein sequence ID" value="SHH06056.1"/>
    <property type="molecule type" value="Genomic_DNA"/>
</dbReference>
<keyword evidence="1" id="KW-1133">Transmembrane helix</keyword>
<dbReference type="RefSeq" id="WP_072900887.1">
    <property type="nucleotide sequence ID" value="NZ_FQXB01000002.1"/>
</dbReference>
<protein>
    <submittedName>
        <fullName evidence="3">Aa3 type cytochrome c oxidase subunit IV</fullName>
    </submittedName>
</protein>
<dbReference type="Gene3D" id="1.20.5.160">
    <property type="entry name" value="Bacterial aa3 type cytochrome c oxidase subunit IV"/>
    <property type="match status" value="1"/>
</dbReference>
<feature type="transmembrane region" description="Helical" evidence="1">
    <location>
        <begin position="20"/>
        <end position="42"/>
    </location>
</feature>
<dbReference type="Pfam" id="PF07835">
    <property type="entry name" value="COX4_pro_2"/>
    <property type="match status" value="1"/>
</dbReference>
<dbReference type="STRING" id="1508389.SAMN05444003_1886"/>
<dbReference type="AlphaFoldDB" id="A0A1M5PWJ2"/>
<dbReference type="Proteomes" id="UP000184074">
    <property type="component" value="Unassembled WGS sequence"/>
</dbReference>
<sequence length="44" mass="4834">MAEHKHGEMDISVQEKTFEGFISMTTKATIVILLILVFLALVGA</sequence>
<evidence type="ECO:0000313" key="3">
    <source>
        <dbReference type="EMBL" id="SHH06056.1"/>
    </source>
</evidence>
<name>A0A1M5PWJ2_9RHOB</name>
<accession>A0A1M5PWJ2</accession>
<feature type="domain" description="Cytochrome c oxidase subunit IV bacterial aa3 type" evidence="2">
    <location>
        <begin position="4"/>
        <end position="41"/>
    </location>
</feature>
<evidence type="ECO:0000256" key="1">
    <source>
        <dbReference type="SAM" id="Phobius"/>
    </source>
</evidence>
<dbReference type="InterPro" id="IPR012422">
    <property type="entry name" value="Cyt_c_oxidase_su4_bac-aa3"/>
</dbReference>
<evidence type="ECO:0000313" key="4">
    <source>
        <dbReference type="Proteomes" id="UP000184074"/>
    </source>
</evidence>
<dbReference type="SUPFAM" id="SSF81469">
    <property type="entry name" value="Bacterial aa3 type cytochrome c oxidase subunit IV"/>
    <property type="match status" value="1"/>
</dbReference>